<name>A0A381R2F8_9ZZZZ</name>
<reference evidence="1" key="1">
    <citation type="submission" date="2018-05" db="EMBL/GenBank/DDBJ databases">
        <authorList>
            <person name="Lanie J.A."/>
            <person name="Ng W.-L."/>
            <person name="Kazmierczak K.M."/>
            <person name="Andrzejewski T.M."/>
            <person name="Davidsen T.M."/>
            <person name="Wayne K.J."/>
            <person name="Tettelin H."/>
            <person name="Glass J.I."/>
            <person name="Rusch D."/>
            <person name="Podicherti R."/>
            <person name="Tsui H.-C.T."/>
            <person name="Winkler M.E."/>
        </authorList>
    </citation>
    <scope>NUCLEOTIDE SEQUENCE</scope>
</reference>
<accession>A0A381R2F8</accession>
<dbReference type="PROSITE" id="PS51257">
    <property type="entry name" value="PROKAR_LIPOPROTEIN"/>
    <property type="match status" value="1"/>
</dbReference>
<protein>
    <submittedName>
        <fullName evidence="1">Uncharacterized protein</fullName>
    </submittedName>
</protein>
<dbReference type="EMBL" id="UINC01001657">
    <property type="protein sequence ID" value="SUZ85916.1"/>
    <property type="molecule type" value="Genomic_DNA"/>
</dbReference>
<gene>
    <name evidence="1" type="ORF">METZ01_LOCUS38770</name>
</gene>
<evidence type="ECO:0000313" key="1">
    <source>
        <dbReference type="EMBL" id="SUZ85916.1"/>
    </source>
</evidence>
<sequence>MNHELRMVYFFLAHGTFGMGCWTTNHRDNNPFFLSDTVGLGIEKGTRE</sequence>
<proteinExistence type="predicted"/>
<dbReference type="AlphaFoldDB" id="A0A381R2F8"/>
<organism evidence="1">
    <name type="scientific">marine metagenome</name>
    <dbReference type="NCBI Taxonomy" id="408172"/>
    <lineage>
        <taxon>unclassified sequences</taxon>
        <taxon>metagenomes</taxon>
        <taxon>ecological metagenomes</taxon>
    </lineage>
</organism>